<accession>A0AAE1EAJ6</accession>
<feature type="compositionally biased region" description="Polar residues" evidence="1">
    <location>
        <begin position="112"/>
        <end position="122"/>
    </location>
</feature>
<name>A0AAE1EAJ6_9GAST</name>
<proteinExistence type="predicted"/>
<reference evidence="2" key="1">
    <citation type="journal article" date="2023" name="G3 (Bethesda)">
        <title>A reference genome for the long-term kleptoplast-retaining sea slug Elysia crispata morphotype clarki.</title>
        <authorList>
            <person name="Eastman K.E."/>
            <person name="Pendleton A.L."/>
            <person name="Shaikh M.A."/>
            <person name="Suttiyut T."/>
            <person name="Ogas R."/>
            <person name="Tomko P."/>
            <person name="Gavelis G."/>
            <person name="Widhalm J.R."/>
            <person name="Wisecaver J.H."/>
        </authorList>
    </citation>
    <scope>NUCLEOTIDE SEQUENCE</scope>
    <source>
        <strain evidence="2">ECLA1</strain>
    </source>
</reference>
<evidence type="ECO:0000313" key="3">
    <source>
        <dbReference type="Proteomes" id="UP001283361"/>
    </source>
</evidence>
<dbReference type="Proteomes" id="UP001283361">
    <property type="component" value="Unassembled WGS sequence"/>
</dbReference>
<organism evidence="2 3">
    <name type="scientific">Elysia crispata</name>
    <name type="common">lettuce slug</name>
    <dbReference type="NCBI Taxonomy" id="231223"/>
    <lineage>
        <taxon>Eukaryota</taxon>
        <taxon>Metazoa</taxon>
        <taxon>Spiralia</taxon>
        <taxon>Lophotrochozoa</taxon>
        <taxon>Mollusca</taxon>
        <taxon>Gastropoda</taxon>
        <taxon>Heterobranchia</taxon>
        <taxon>Euthyneura</taxon>
        <taxon>Panpulmonata</taxon>
        <taxon>Sacoglossa</taxon>
        <taxon>Placobranchoidea</taxon>
        <taxon>Plakobranchidae</taxon>
        <taxon>Elysia</taxon>
    </lineage>
</organism>
<feature type="region of interest" description="Disordered" evidence="1">
    <location>
        <begin position="1"/>
        <end position="20"/>
    </location>
</feature>
<evidence type="ECO:0000313" key="2">
    <source>
        <dbReference type="EMBL" id="KAK3800371.1"/>
    </source>
</evidence>
<feature type="region of interest" description="Disordered" evidence="1">
    <location>
        <begin position="103"/>
        <end position="122"/>
    </location>
</feature>
<keyword evidence="3" id="KW-1185">Reference proteome</keyword>
<evidence type="ECO:0000256" key="1">
    <source>
        <dbReference type="SAM" id="MobiDB-lite"/>
    </source>
</evidence>
<gene>
    <name evidence="2" type="ORF">RRG08_052756</name>
</gene>
<dbReference type="EMBL" id="JAWDGP010000459">
    <property type="protein sequence ID" value="KAK3800371.1"/>
    <property type="molecule type" value="Genomic_DNA"/>
</dbReference>
<comment type="caution">
    <text evidence="2">The sequence shown here is derived from an EMBL/GenBank/DDBJ whole genome shotgun (WGS) entry which is preliminary data.</text>
</comment>
<protein>
    <submittedName>
        <fullName evidence="2">Uncharacterized protein</fullName>
    </submittedName>
</protein>
<dbReference type="AlphaFoldDB" id="A0AAE1EAJ6"/>
<sequence>MSISKKKKSSESKQVKTFSQKPSLRLVLELSIGPQTSCWMERRASYSLPLEIIIKSVYLEYWDRTVADNRIYCKITKPCHNKSTAGKVMSILGFHTLPWPLEEGQKQRPMPRSSSSNIVCAR</sequence>